<dbReference type="SUPFAM" id="SSF51679">
    <property type="entry name" value="Bacterial luciferase-like"/>
    <property type="match status" value="1"/>
</dbReference>
<evidence type="ECO:0000313" key="2">
    <source>
        <dbReference type="EMBL" id="GAA4970296.1"/>
    </source>
</evidence>
<dbReference type="InterPro" id="IPR036661">
    <property type="entry name" value="Luciferase-like_sf"/>
</dbReference>
<dbReference type="EMBL" id="BAABHS010000013">
    <property type="protein sequence ID" value="GAA4970296.1"/>
    <property type="molecule type" value="Genomic_DNA"/>
</dbReference>
<comment type="caution">
    <text evidence="2">The sequence shown here is derived from an EMBL/GenBank/DDBJ whole genome shotgun (WGS) entry which is preliminary data.</text>
</comment>
<dbReference type="InterPro" id="IPR050564">
    <property type="entry name" value="F420-G6PD/mer"/>
</dbReference>
<proteinExistence type="predicted"/>
<protein>
    <submittedName>
        <fullName evidence="2">LLM class F420-dependent oxidoreductase</fullName>
    </submittedName>
</protein>
<name>A0ABP9HGJ5_9ACTN</name>
<dbReference type="InterPro" id="IPR011251">
    <property type="entry name" value="Luciferase-like_dom"/>
</dbReference>
<reference evidence="3" key="1">
    <citation type="journal article" date="2019" name="Int. J. Syst. Evol. Microbiol.">
        <title>The Global Catalogue of Microorganisms (GCM) 10K type strain sequencing project: providing services to taxonomists for standard genome sequencing and annotation.</title>
        <authorList>
            <consortium name="The Broad Institute Genomics Platform"/>
            <consortium name="The Broad Institute Genome Sequencing Center for Infectious Disease"/>
            <person name="Wu L."/>
            <person name="Ma J."/>
        </authorList>
    </citation>
    <scope>NUCLEOTIDE SEQUENCE [LARGE SCALE GENOMIC DNA]</scope>
    <source>
        <strain evidence="3">JCM 17986</strain>
    </source>
</reference>
<gene>
    <name evidence="2" type="ORF">GCM10023205_39740</name>
</gene>
<dbReference type="Pfam" id="PF00296">
    <property type="entry name" value="Bac_luciferase"/>
    <property type="match status" value="1"/>
</dbReference>
<dbReference type="Gene3D" id="3.20.20.30">
    <property type="entry name" value="Luciferase-like domain"/>
    <property type="match status" value="1"/>
</dbReference>
<feature type="domain" description="Luciferase-like" evidence="1">
    <location>
        <begin position="1"/>
        <end position="281"/>
    </location>
</feature>
<dbReference type="CDD" id="cd01097">
    <property type="entry name" value="Tetrahydromethanopterin_reductase"/>
    <property type="match status" value="1"/>
</dbReference>
<dbReference type="RefSeq" id="WP_345676898.1">
    <property type="nucleotide sequence ID" value="NZ_BAABHS010000013.1"/>
</dbReference>
<evidence type="ECO:0000313" key="3">
    <source>
        <dbReference type="Proteomes" id="UP001500466"/>
    </source>
</evidence>
<organism evidence="2 3">
    <name type="scientific">Yinghuangia aomiensis</name>
    <dbReference type="NCBI Taxonomy" id="676205"/>
    <lineage>
        <taxon>Bacteria</taxon>
        <taxon>Bacillati</taxon>
        <taxon>Actinomycetota</taxon>
        <taxon>Actinomycetes</taxon>
        <taxon>Kitasatosporales</taxon>
        <taxon>Streptomycetaceae</taxon>
        <taxon>Yinghuangia</taxon>
    </lineage>
</organism>
<dbReference type="PANTHER" id="PTHR43244:SF2">
    <property type="entry name" value="CONSERVED HYPOTHETICAL ALANINE AND PROLINE-RICH PROTEIN"/>
    <property type="match status" value="1"/>
</dbReference>
<sequence length="312" mass="32601">MRIGVFIGDVSGGRTSIADLVERARWAEDNGFAAGWLPHMPWSLDALTGVALAGQATARIELGTAVVPTYPRHPMAMAQQAMTAQAAAGGRLTLGIGPSHPGVIEGMYGLKYDRPAAHVREYVEVLRAAQRGGMERISHHGELYTTEALLDVPGGSPYPILVAALAPLMLKLAGELADGTITYWADERAVGDHIVPRITAAAEAAGRPAPRVVVGLPVAIVDDADAAREKAARMFAMYDSIPAYQRVLTLGDAGAPANVALIGDEKTVAARLKAYADAGGTDLIAAPLGLGTDRAESLARTEEFLIALAGKP</sequence>
<dbReference type="InterPro" id="IPR019910">
    <property type="entry name" value="Lucif-like_OxRdtase_MSMEG_4879"/>
</dbReference>
<dbReference type="PANTHER" id="PTHR43244">
    <property type="match status" value="1"/>
</dbReference>
<evidence type="ECO:0000259" key="1">
    <source>
        <dbReference type="Pfam" id="PF00296"/>
    </source>
</evidence>
<dbReference type="NCBIfam" id="TIGR03564">
    <property type="entry name" value="F420_MSMEG_4879"/>
    <property type="match status" value="1"/>
</dbReference>
<keyword evidence="3" id="KW-1185">Reference proteome</keyword>
<dbReference type="Proteomes" id="UP001500466">
    <property type="component" value="Unassembled WGS sequence"/>
</dbReference>
<accession>A0ABP9HGJ5</accession>